<keyword evidence="3" id="KW-0479">Metal-binding</keyword>
<dbReference type="GO" id="GO:0046872">
    <property type="term" value="F:metal ion binding"/>
    <property type="evidence" value="ECO:0007669"/>
    <property type="project" value="UniProtKB-KW"/>
</dbReference>
<dbReference type="PANTHER" id="PTHR21666:SF288">
    <property type="entry name" value="CELL DIVISION PROTEIN YTFB"/>
    <property type="match status" value="1"/>
</dbReference>
<dbReference type="GO" id="GO:0004222">
    <property type="term" value="F:metalloendopeptidase activity"/>
    <property type="evidence" value="ECO:0007669"/>
    <property type="project" value="TreeGrafter"/>
</dbReference>
<evidence type="ECO:0000256" key="4">
    <source>
        <dbReference type="ARBA" id="ARBA00022801"/>
    </source>
</evidence>
<dbReference type="Proteomes" id="UP000218323">
    <property type="component" value="Unassembled WGS sequence"/>
</dbReference>
<dbReference type="SUPFAM" id="SSF51261">
    <property type="entry name" value="Duplicated hybrid motif"/>
    <property type="match status" value="1"/>
</dbReference>
<name>A0A2A4I4F6_9SPHN</name>
<accession>A0A2A4I4F6</accession>
<gene>
    <name evidence="8" type="ORF">COA07_14425</name>
</gene>
<comment type="caution">
    <text evidence="8">The sequence shown here is derived from an EMBL/GenBank/DDBJ whole genome shotgun (WGS) entry which is preliminary data.</text>
</comment>
<evidence type="ECO:0000256" key="3">
    <source>
        <dbReference type="ARBA" id="ARBA00022723"/>
    </source>
</evidence>
<dbReference type="RefSeq" id="WP_066709555.1">
    <property type="nucleotide sequence ID" value="NZ_JBHIWA010000028.1"/>
</dbReference>
<comment type="cofactor">
    <cofactor evidence="1">
        <name>Zn(2+)</name>
        <dbReference type="ChEBI" id="CHEBI:29105"/>
    </cofactor>
</comment>
<keyword evidence="4" id="KW-0378">Hydrolase</keyword>
<evidence type="ECO:0000256" key="6">
    <source>
        <dbReference type="ARBA" id="ARBA00023049"/>
    </source>
</evidence>
<keyword evidence="2" id="KW-0645">Protease</keyword>
<dbReference type="CDD" id="cd12797">
    <property type="entry name" value="M23_peptidase"/>
    <property type="match status" value="1"/>
</dbReference>
<dbReference type="Pfam" id="PF01551">
    <property type="entry name" value="Peptidase_M23"/>
    <property type="match status" value="1"/>
</dbReference>
<dbReference type="AlphaFoldDB" id="A0A2A4I4F6"/>
<dbReference type="InterPro" id="IPR011055">
    <property type="entry name" value="Dup_hybrid_motif"/>
</dbReference>
<reference evidence="8 9" key="1">
    <citation type="submission" date="2017-09" db="EMBL/GenBank/DDBJ databases">
        <title>Sphingomonas adhaesiva DSM 7418, whole genome shotgun sequence.</title>
        <authorList>
            <person name="Feng G."/>
            <person name="Zhu H."/>
        </authorList>
    </citation>
    <scope>NUCLEOTIDE SEQUENCE [LARGE SCALE GENOMIC DNA]</scope>
    <source>
        <strain evidence="8 9">DSM 7418</strain>
    </source>
</reference>
<keyword evidence="6" id="KW-0482">Metalloprotease</keyword>
<sequence>MTTDGSALDFDPRRWSIAPDRAASAQRDATPPIRWPLLAGAALLLAAGPVAGLLDRQPVVDRHSDPQPTARAGTARVVRPDVIQRTTTLPAATDLAALLRAQGLPQELATAAQALALPHIGGGGAITAVVSLRLGGDGASDQVLRVRAARADSSGVALIRDATAPQGWRTEPLARSVEARLTVARGEMNADSLYSSAVAAGVDESLIPDFAKAFVYDFDFQREIHPGDVFEMAAEQTVNADGQPVGVPTLVYAAFITADKSRALYRFAPPGAQPGWYDGNGRSIVRSLMRTPVEGARVSSTFGWRVHPVLGFRKLHNGIDFAVPSGTPVYAAGAGTVDTAHFSATAGNMVILRHDKGYLTKYFHFTSFAPGVTQGAHVAQGQEIGLSGTTGRSTGPHLHYEVHLNGEAIDPMAVKTEDGLALTETALDAFHRERDRIDAARAAHAR</sequence>
<dbReference type="Gene3D" id="2.70.70.10">
    <property type="entry name" value="Glucose Permease (Domain IIA)"/>
    <property type="match status" value="1"/>
</dbReference>
<proteinExistence type="predicted"/>
<evidence type="ECO:0000256" key="1">
    <source>
        <dbReference type="ARBA" id="ARBA00001947"/>
    </source>
</evidence>
<evidence type="ECO:0000259" key="7">
    <source>
        <dbReference type="Pfam" id="PF01551"/>
    </source>
</evidence>
<dbReference type="InterPro" id="IPR050570">
    <property type="entry name" value="Cell_wall_metabolism_enzyme"/>
</dbReference>
<evidence type="ECO:0000313" key="9">
    <source>
        <dbReference type="Proteomes" id="UP000218323"/>
    </source>
</evidence>
<evidence type="ECO:0000256" key="2">
    <source>
        <dbReference type="ARBA" id="ARBA00022670"/>
    </source>
</evidence>
<keyword evidence="9" id="KW-1185">Reference proteome</keyword>
<dbReference type="EMBL" id="NWVC01000008">
    <property type="protein sequence ID" value="PCG13369.1"/>
    <property type="molecule type" value="Genomic_DNA"/>
</dbReference>
<dbReference type="InterPro" id="IPR016047">
    <property type="entry name" value="M23ase_b-sheet_dom"/>
</dbReference>
<feature type="domain" description="M23ase beta-sheet core" evidence="7">
    <location>
        <begin position="315"/>
        <end position="411"/>
    </location>
</feature>
<dbReference type="GO" id="GO:0006508">
    <property type="term" value="P:proteolysis"/>
    <property type="evidence" value="ECO:0007669"/>
    <property type="project" value="UniProtKB-KW"/>
</dbReference>
<dbReference type="Gene3D" id="3.10.450.350">
    <property type="match status" value="1"/>
</dbReference>
<evidence type="ECO:0000313" key="8">
    <source>
        <dbReference type="EMBL" id="PCG13369.1"/>
    </source>
</evidence>
<evidence type="ECO:0000256" key="5">
    <source>
        <dbReference type="ARBA" id="ARBA00022833"/>
    </source>
</evidence>
<organism evidence="8 9">
    <name type="scientific">Sphingomonas adhaesiva</name>
    <dbReference type="NCBI Taxonomy" id="28212"/>
    <lineage>
        <taxon>Bacteria</taxon>
        <taxon>Pseudomonadati</taxon>
        <taxon>Pseudomonadota</taxon>
        <taxon>Alphaproteobacteria</taxon>
        <taxon>Sphingomonadales</taxon>
        <taxon>Sphingomonadaceae</taxon>
        <taxon>Sphingomonas</taxon>
    </lineage>
</organism>
<dbReference type="PANTHER" id="PTHR21666">
    <property type="entry name" value="PEPTIDASE-RELATED"/>
    <property type="match status" value="1"/>
</dbReference>
<protein>
    <recommendedName>
        <fullName evidence="7">M23ase beta-sheet core domain-containing protein</fullName>
    </recommendedName>
</protein>
<keyword evidence="5" id="KW-0862">Zinc</keyword>